<evidence type="ECO:0000259" key="4">
    <source>
        <dbReference type="PROSITE" id="PS51752"/>
    </source>
</evidence>
<comment type="caution">
    <text evidence="5">The sequence shown here is derived from an EMBL/GenBank/DDBJ whole genome shotgun (WGS) entry which is preliminary data.</text>
</comment>
<dbReference type="GO" id="GO:0030246">
    <property type="term" value="F:carbohydrate binding"/>
    <property type="evidence" value="ECO:0007669"/>
    <property type="project" value="UniProtKB-KW"/>
</dbReference>
<feature type="domain" description="Jacalin-type lectin" evidence="4">
    <location>
        <begin position="413"/>
        <end position="564"/>
    </location>
</feature>
<dbReference type="Pfam" id="PF01419">
    <property type="entry name" value="Jacalin"/>
    <property type="match status" value="2"/>
</dbReference>
<dbReference type="Pfam" id="PF22693">
    <property type="entry name" value="MACPF_1"/>
    <property type="match status" value="1"/>
</dbReference>
<keyword evidence="1" id="KW-0732">Signal</keyword>
<accession>A0A8H3DTL4</accession>
<organism evidence="5 6">
    <name type="scientific">Rhizoctonia solani</name>
    <dbReference type="NCBI Taxonomy" id="456999"/>
    <lineage>
        <taxon>Eukaryota</taxon>
        <taxon>Fungi</taxon>
        <taxon>Dikarya</taxon>
        <taxon>Basidiomycota</taxon>
        <taxon>Agaricomycotina</taxon>
        <taxon>Agaricomycetes</taxon>
        <taxon>Cantharellales</taxon>
        <taxon>Ceratobasidiaceae</taxon>
        <taxon>Rhizoctonia</taxon>
    </lineage>
</organism>
<gene>
    <name evidence="5" type="ORF">RDB_LOCUS901</name>
</gene>
<evidence type="ECO:0000313" key="6">
    <source>
        <dbReference type="Proteomes" id="UP000663827"/>
    </source>
</evidence>
<dbReference type="PANTHER" id="PTHR33589:SF3">
    <property type="entry name" value="ZYMOGEN GRANULE MEMBRANE PROTEIN 16-LIKE"/>
    <property type="match status" value="1"/>
</dbReference>
<dbReference type="InterPro" id="IPR054586">
    <property type="entry name" value="MACPF_1_fungal"/>
</dbReference>
<dbReference type="EMBL" id="CAJNJQ010000019">
    <property type="protein sequence ID" value="CAE7051220.1"/>
    <property type="molecule type" value="Genomic_DNA"/>
</dbReference>
<dbReference type="InterPro" id="IPR036404">
    <property type="entry name" value="Jacalin-like_lectin_dom_sf"/>
</dbReference>
<dbReference type="Gene3D" id="2.100.10.30">
    <property type="entry name" value="Jacalin-like lectin domain"/>
    <property type="match status" value="2"/>
</dbReference>
<dbReference type="InterPro" id="IPR052321">
    <property type="entry name" value="PolyBind_ProtTraffic"/>
</dbReference>
<feature type="compositionally biased region" description="Low complexity" evidence="3">
    <location>
        <begin position="1"/>
        <end position="20"/>
    </location>
</feature>
<reference evidence="5" key="1">
    <citation type="submission" date="2021-01" db="EMBL/GenBank/DDBJ databases">
        <authorList>
            <person name="Kaushik A."/>
        </authorList>
    </citation>
    <scope>NUCLEOTIDE SEQUENCE</scope>
    <source>
        <strain evidence="5">AG5</strain>
    </source>
</reference>
<feature type="region of interest" description="Disordered" evidence="3">
    <location>
        <begin position="1"/>
        <end position="23"/>
    </location>
</feature>
<proteinExistence type="predicted"/>
<name>A0A8H3DTL4_9AGAM</name>
<evidence type="ECO:0000313" key="5">
    <source>
        <dbReference type="EMBL" id="CAE7051220.1"/>
    </source>
</evidence>
<evidence type="ECO:0000256" key="2">
    <source>
        <dbReference type="ARBA" id="ARBA00022734"/>
    </source>
</evidence>
<dbReference type="Proteomes" id="UP000663827">
    <property type="component" value="Unassembled WGS sequence"/>
</dbReference>
<dbReference type="SMART" id="SM00915">
    <property type="entry name" value="Jacalin"/>
    <property type="match status" value="1"/>
</dbReference>
<protein>
    <recommendedName>
        <fullName evidence="4">Jacalin-type lectin domain-containing protein</fullName>
    </recommendedName>
</protein>
<sequence>MNTTDATDAGGPGGNNVPVPLENDPNDNVHILKQNGWLCGFRIDNMDGPQASTRQVAAYVNGAIPLIEETDDVTTEVITTHNKRESNYVHHGWSIGAMATISPWTLSRIDATNLHNPGGAWTTRRTLARRLRVRVLLHDLAPVPEFEAAIEEALGQPTRFEKFQAVYRALDRWGDIVPLETEIGLSLSLTDTEANFSQLPLMTSYNSLSHLLTIKTANIIRKGATSNARWNNGTWATMDTPAVEWRLVRVATVIPTISLLARGLQTQLAELYAERHLIFLPSQSIRSDSIAKYPTIQPTLQKPSGKWEYGGGKGGEEHEFTLANGEHIIEMLTCSDGEWLRGIQFITNTGRCSAIYGLLEGTPAISRSKGGVLSGFSTSTKRSPTGEHRVTGVRGIWRYDLIPSVPKEDDVYSDYFGGKSQHHGAGFNDRALIGNSSSLHITCVEIRAHGDIHSIELTYTDARDSKNRKFKAPRHGGSHGPYYQFELESGEHIVSVSGTFTDNFLRQLCFVTNLGRASEVYGHGGGQSFSARAPLGENGRSMRLQYIIGKCNVGLDGLIFVWTPGSS</sequence>
<dbReference type="InterPro" id="IPR001229">
    <property type="entry name" value="Jacalin-like_lectin_dom"/>
</dbReference>
<dbReference type="SUPFAM" id="SSF51101">
    <property type="entry name" value="Mannose-binding lectins"/>
    <property type="match status" value="2"/>
</dbReference>
<evidence type="ECO:0000256" key="1">
    <source>
        <dbReference type="ARBA" id="ARBA00022729"/>
    </source>
</evidence>
<dbReference type="PANTHER" id="PTHR33589">
    <property type="entry name" value="OS11G0524900 PROTEIN"/>
    <property type="match status" value="1"/>
</dbReference>
<keyword evidence="2" id="KW-0430">Lectin</keyword>
<dbReference type="AlphaFoldDB" id="A0A8H3DTL4"/>
<dbReference type="PROSITE" id="PS51752">
    <property type="entry name" value="JACALIN_LECTIN"/>
    <property type="match status" value="1"/>
</dbReference>
<evidence type="ECO:0000256" key="3">
    <source>
        <dbReference type="SAM" id="MobiDB-lite"/>
    </source>
</evidence>